<dbReference type="OrthoDB" id="5091342at2759"/>
<keyword evidence="2" id="KW-1185">Reference proteome</keyword>
<gene>
    <name evidence="1" type="ORF">G7Z17_g2492</name>
</gene>
<organism evidence="1 2">
    <name type="scientific">Cylindrodendrum hubeiense</name>
    <dbReference type="NCBI Taxonomy" id="595255"/>
    <lineage>
        <taxon>Eukaryota</taxon>
        <taxon>Fungi</taxon>
        <taxon>Dikarya</taxon>
        <taxon>Ascomycota</taxon>
        <taxon>Pezizomycotina</taxon>
        <taxon>Sordariomycetes</taxon>
        <taxon>Hypocreomycetidae</taxon>
        <taxon>Hypocreales</taxon>
        <taxon>Nectriaceae</taxon>
        <taxon>Cylindrodendrum</taxon>
    </lineage>
</organism>
<proteinExistence type="predicted"/>
<name>A0A9P5HKP2_9HYPO</name>
<accession>A0A9P5HKP2</accession>
<dbReference type="Proteomes" id="UP000722485">
    <property type="component" value="Unassembled WGS sequence"/>
</dbReference>
<comment type="caution">
    <text evidence="1">The sequence shown here is derived from an EMBL/GenBank/DDBJ whole genome shotgun (WGS) entry which is preliminary data.</text>
</comment>
<evidence type="ECO:0000313" key="2">
    <source>
        <dbReference type="Proteomes" id="UP000722485"/>
    </source>
</evidence>
<evidence type="ECO:0000313" key="1">
    <source>
        <dbReference type="EMBL" id="KAF7554998.1"/>
    </source>
</evidence>
<protein>
    <submittedName>
        <fullName evidence="1">Uncharacterized protein</fullName>
    </submittedName>
</protein>
<reference evidence="1" key="1">
    <citation type="submission" date="2020-03" db="EMBL/GenBank/DDBJ databases">
        <title>Draft Genome Sequence of Cylindrodendrum hubeiense.</title>
        <authorList>
            <person name="Buettner E."/>
            <person name="Kellner H."/>
        </authorList>
    </citation>
    <scope>NUCLEOTIDE SEQUENCE</scope>
    <source>
        <strain evidence="1">IHI 201604</strain>
    </source>
</reference>
<dbReference type="PANTHER" id="PTHR47685:SF1">
    <property type="entry name" value="MAGNESIUM TRANSPORT PROTEIN CORA"/>
    <property type="match status" value="1"/>
</dbReference>
<dbReference type="EMBL" id="JAANBB010000025">
    <property type="protein sequence ID" value="KAF7554998.1"/>
    <property type="molecule type" value="Genomic_DNA"/>
</dbReference>
<dbReference type="InterPro" id="IPR050829">
    <property type="entry name" value="CorA_MIT"/>
</dbReference>
<dbReference type="AlphaFoldDB" id="A0A9P5HKP2"/>
<dbReference type="PANTHER" id="PTHR47685">
    <property type="entry name" value="MAGNESIUM TRANSPORT PROTEIN CORA"/>
    <property type="match status" value="1"/>
</dbReference>
<sequence>MWILDEPFPRRWGRNKPDSSGVHKSLPLLIIDQCSRVFFDRTQPTDNRPEVMDLFAQAVGTVTDNTTMAFELFWNNVKWQPMNVDANSSEDSTRSYLNINPEGVLLRESQDIAEELSIMERIFKQQSTVVKDFKKYMDTHHAEFERASNNTNKPTKRQRTLMKTARRADTVEAADFIEQIKNRTTEINELKKSVAQTTVQLQELLTLKQQQAGIVEAKAGIAEAKAALTRADESVRQGRTIMAFTVVTIFFVRHQLAFLASHNMD</sequence>